<name>A0A512N2F9_9HYPH</name>
<dbReference type="GO" id="GO:0055085">
    <property type="term" value="P:transmembrane transport"/>
    <property type="evidence" value="ECO:0007669"/>
    <property type="project" value="InterPro"/>
</dbReference>
<dbReference type="PANTHER" id="PTHR42929:SF3">
    <property type="entry name" value="PUTRESCINE TRANSPORT SYSTEM PERMEASE PROTEIN POTH"/>
    <property type="match status" value="1"/>
</dbReference>
<keyword evidence="11" id="KW-1185">Reference proteome</keyword>
<dbReference type="RefSeq" id="WP_147145492.1">
    <property type="nucleotide sequence ID" value="NZ_BKAJ01000004.1"/>
</dbReference>
<keyword evidence="3 8" id="KW-0813">Transport</keyword>
<dbReference type="PANTHER" id="PTHR42929">
    <property type="entry name" value="INNER MEMBRANE ABC TRANSPORTER PERMEASE PROTEIN YDCU-RELATED-RELATED"/>
    <property type="match status" value="1"/>
</dbReference>
<dbReference type="GO" id="GO:0005886">
    <property type="term" value="C:plasma membrane"/>
    <property type="evidence" value="ECO:0007669"/>
    <property type="project" value="UniProtKB-SubCell"/>
</dbReference>
<evidence type="ECO:0000256" key="1">
    <source>
        <dbReference type="ARBA" id="ARBA00004651"/>
    </source>
</evidence>
<evidence type="ECO:0000313" key="11">
    <source>
        <dbReference type="Proteomes" id="UP000321058"/>
    </source>
</evidence>
<comment type="caution">
    <text evidence="10">The sequence shown here is derived from an EMBL/GenBank/DDBJ whole genome shotgun (WGS) entry which is preliminary data.</text>
</comment>
<accession>A0A512N2F9</accession>
<dbReference type="SUPFAM" id="SSF161098">
    <property type="entry name" value="MetI-like"/>
    <property type="match status" value="1"/>
</dbReference>
<dbReference type="Pfam" id="PF00528">
    <property type="entry name" value="BPD_transp_1"/>
    <property type="match status" value="1"/>
</dbReference>
<keyword evidence="6 8" id="KW-1133">Transmembrane helix</keyword>
<dbReference type="OrthoDB" id="7915284at2"/>
<evidence type="ECO:0000256" key="7">
    <source>
        <dbReference type="ARBA" id="ARBA00023136"/>
    </source>
</evidence>
<keyword evidence="4" id="KW-1003">Cell membrane</keyword>
<feature type="transmembrane region" description="Helical" evidence="8">
    <location>
        <begin position="58"/>
        <end position="84"/>
    </location>
</feature>
<proteinExistence type="inferred from homology"/>
<feature type="transmembrane region" description="Helical" evidence="8">
    <location>
        <begin position="147"/>
        <end position="169"/>
    </location>
</feature>
<dbReference type="CDD" id="cd06261">
    <property type="entry name" value="TM_PBP2"/>
    <property type="match status" value="1"/>
</dbReference>
<dbReference type="PROSITE" id="PS50928">
    <property type="entry name" value="ABC_TM1"/>
    <property type="match status" value="1"/>
</dbReference>
<evidence type="ECO:0000259" key="9">
    <source>
        <dbReference type="PROSITE" id="PS50928"/>
    </source>
</evidence>
<evidence type="ECO:0000256" key="5">
    <source>
        <dbReference type="ARBA" id="ARBA00022692"/>
    </source>
</evidence>
<evidence type="ECO:0000256" key="6">
    <source>
        <dbReference type="ARBA" id="ARBA00022989"/>
    </source>
</evidence>
<keyword evidence="7 8" id="KW-0472">Membrane</keyword>
<gene>
    <name evidence="10" type="ORF">RSO01_03330</name>
</gene>
<dbReference type="InterPro" id="IPR035906">
    <property type="entry name" value="MetI-like_sf"/>
</dbReference>
<keyword evidence="5 8" id="KW-0812">Transmembrane</keyword>
<feature type="transmembrane region" description="Helical" evidence="8">
    <location>
        <begin position="189"/>
        <end position="215"/>
    </location>
</feature>
<comment type="subcellular location">
    <subcellularLocation>
        <location evidence="1 8">Cell membrane</location>
        <topology evidence="1 8">Multi-pass membrane protein</topology>
    </subcellularLocation>
</comment>
<dbReference type="InterPro" id="IPR000515">
    <property type="entry name" value="MetI-like"/>
</dbReference>
<evidence type="ECO:0000256" key="8">
    <source>
        <dbReference type="RuleBase" id="RU363032"/>
    </source>
</evidence>
<evidence type="ECO:0000256" key="3">
    <source>
        <dbReference type="ARBA" id="ARBA00022448"/>
    </source>
</evidence>
<evidence type="ECO:0000313" key="10">
    <source>
        <dbReference type="EMBL" id="GEP53167.1"/>
    </source>
</evidence>
<feature type="domain" description="ABC transmembrane type-1" evidence="9">
    <location>
        <begin position="61"/>
        <end position="267"/>
    </location>
</feature>
<dbReference type="EMBL" id="BKAJ01000004">
    <property type="protein sequence ID" value="GEP53167.1"/>
    <property type="molecule type" value="Genomic_DNA"/>
</dbReference>
<evidence type="ECO:0000256" key="2">
    <source>
        <dbReference type="ARBA" id="ARBA00007069"/>
    </source>
</evidence>
<evidence type="ECO:0000256" key="4">
    <source>
        <dbReference type="ARBA" id="ARBA00022475"/>
    </source>
</evidence>
<dbReference type="Proteomes" id="UP000321058">
    <property type="component" value="Unassembled WGS sequence"/>
</dbReference>
<dbReference type="Gene3D" id="1.10.3720.10">
    <property type="entry name" value="MetI-like"/>
    <property type="match status" value="1"/>
</dbReference>
<organism evidence="10 11">
    <name type="scientific">Reyranella soli</name>
    <dbReference type="NCBI Taxonomy" id="1230389"/>
    <lineage>
        <taxon>Bacteria</taxon>
        <taxon>Pseudomonadati</taxon>
        <taxon>Pseudomonadota</taxon>
        <taxon>Alphaproteobacteria</taxon>
        <taxon>Hyphomicrobiales</taxon>
        <taxon>Reyranellaceae</taxon>
        <taxon>Reyranella</taxon>
    </lineage>
</organism>
<sequence length="278" mass="30109">MRLVIALPYLWLATFFLLPFALVLAIAFGVNNPDAVPPVDLGVSLKNFRLLFTDDLYLAAWLGSLRIAAASTVLCLLLGYPMAYAIARARPGLRPLLLMAVILPFWTSFLIRVYAWMGLLASNGILNQFLRATGLVDNPGTILGTEWAVHLGIVYAYLPFMVLPVYAALEKLDTSLLEAAADLGASPLVAFLTVTLPQSLPGILAGCLLVFIPAVGEFVIPDLLGGTGTLMIGKVLWDEFFLNSDWPLASAVAICLLVLLVGPIALFQRQQAKNLERQ</sequence>
<comment type="similarity">
    <text evidence="2">Belongs to the binding-protein-dependent transport system permease family. CysTW subfamily.</text>
</comment>
<dbReference type="AlphaFoldDB" id="A0A512N2F9"/>
<feature type="transmembrane region" description="Helical" evidence="8">
    <location>
        <begin position="246"/>
        <end position="267"/>
    </location>
</feature>
<reference evidence="10 11" key="1">
    <citation type="submission" date="2019-07" db="EMBL/GenBank/DDBJ databases">
        <title>Whole genome shotgun sequence of Reyranella soli NBRC 108950.</title>
        <authorList>
            <person name="Hosoyama A."/>
            <person name="Uohara A."/>
            <person name="Ohji S."/>
            <person name="Ichikawa N."/>
        </authorList>
    </citation>
    <scope>NUCLEOTIDE SEQUENCE [LARGE SCALE GENOMIC DNA]</scope>
    <source>
        <strain evidence="10 11">NBRC 108950</strain>
    </source>
</reference>
<feature type="transmembrane region" description="Helical" evidence="8">
    <location>
        <begin position="96"/>
        <end position="117"/>
    </location>
</feature>
<protein>
    <submittedName>
        <fullName evidence="10">Putrescine ABC transporter permease</fullName>
    </submittedName>
</protein>